<dbReference type="GO" id="GO:0004497">
    <property type="term" value="F:monooxygenase activity"/>
    <property type="evidence" value="ECO:0007669"/>
    <property type="project" value="UniProtKB-KW"/>
</dbReference>
<dbReference type="PANTHER" id="PTHR43004:SF19">
    <property type="entry name" value="BINDING MONOOXYGENASE, PUTATIVE (JCVI)-RELATED"/>
    <property type="match status" value="1"/>
</dbReference>
<keyword evidence="5" id="KW-0503">Monooxygenase</keyword>
<dbReference type="InterPro" id="IPR050641">
    <property type="entry name" value="RIFMO-like"/>
</dbReference>
<comment type="caution">
    <text evidence="5">The sequence shown here is derived from an EMBL/GenBank/DDBJ whole genome shotgun (WGS) entry which is preliminary data.</text>
</comment>
<dbReference type="Gene3D" id="3.50.50.60">
    <property type="entry name" value="FAD/NAD(P)-binding domain"/>
    <property type="match status" value="2"/>
</dbReference>
<accession>A0ABU3K2D2</accession>
<protein>
    <submittedName>
        <fullName evidence="5">FAD-dependent monooxygenase</fullName>
    </submittedName>
</protein>
<gene>
    <name evidence="5" type="ORF">QNO04_33385</name>
</gene>
<dbReference type="EMBL" id="JASKMA010000050">
    <property type="protein sequence ID" value="MDT6988351.1"/>
    <property type="molecule type" value="Genomic_DNA"/>
</dbReference>
<dbReference type="PANTHER" id="PTHR43004">
    <property type="entry name" value="TRK SYSTEM POTASSIUM UPTAKE PROTEIN"/>
    <property type="match status" value="1"/>
</dbReference>
<keyword evidence="3" id="KW-0274">FAD</keyword>
<evidence type="ECO:0000256" key="3">
    <source>
        <dbReference type="ARBA" id="ARBA00022827"/>
    </source>
</evidence>
<dbReference type="SUPFAM" id="SSF51905">
    <property type="entry name" value="FAD/NAD(P)-binding domain"/>
    <property type="match status" value="1"/>
</dbReference>
<name>A0ABU3K2D2_9ACTN</name>
<dbReference type="InterPro" id="IPR002938">
    <property type="entry name" value="FAD-bd"/>
</dbReference>
<dbReference type="Gene3D" id="3.40.30.120">
    <property type="match status" value="1"/>
</dbReference>
<reference evidence="5 6" key="1">
    <citation type="submission" date="2023-05" db="EMBL/GenBank/DDBJ databases">
        <title>Streptomyces fuscus sp. nov., a brown-black pigment producing actinomyces isolated from dry sand of Sea duck farm.</title>
        <authorList>
            <person name="Xie J."/>
            <person name="Shen N."/>
        </authorList>
    </citation>
    <scope>NUCLEOTIDE SEQUENCE [LARGE SCALE GENOMIC DNA]</scope>
    <source>
        <strain evidence="5 6">CGMCC 4.1745</strain>
    </source>
</reference>
<evidence type="ECO:0000256" key="2">
    <source>
        <dbReference type="ARBA" id="ARBA00022630"/>
    </source>
</evidence>
<dbReference type="RefSeq" id="WP_394312463.1">
    <property type="nucleotide sequence ID" value="NZ_JASKMA010000050.1"/>
</dbReference>
<keyword evidence="6" id="KW-1185">Reference proteome</keyword>
<evidence type="ECO:0000313" key="5">
    <source>
        <dbReference type="EMBL" id="MDT6988351.1"/>
    </source>
</evidence>
<comment type="cofactor">
    <cofactor evidence="1">
        <name>FAD</name>
        <dbReference type="ChEBI" id="CHEBI:57692"/>
    </cofactor>
</comment>
<dbReference type="Gene3D" id="3.30.70.2450">
    <property type="match status" value="1"/>
</dbReference>
<evidence type="ECO:0000313" key="6">
    <source>
        <dbReference type="Proteomes" id="UP001249760"/>
    </source>
</evidence>
<evidence type="ECO:0000256" key="1">
    <source>
        <dbReference type="ARBA" id="ARBA00001974"/>
    </source>
</evidence>
<dbReference type="PRINTS" id="PR00420">
    <property type="entry name" value="RNGMNOXGNASE"/>
</dbReference>
<dbReference type="InterPro" id="IPR036188">
    <property type="entry name" value="FAD/NAD-bd_sf"/>
</dbReference>
<keyword evidence="2" id="KW-0285">Flavoprotein</keyword>
<organism evidence="5 6">
    <name type="scientific">Streptomyces lusitanus</name>
    <dbReference type="NCBI Taxonomy" id="68232"/>
    <lineage>
        <taxon>Bacteria</taxon>
        <taxon>Bacillati</taxon>
        <taxon>Actinomycetota</taxon>
        <taxon>Actinomycetes</taxon>
        <taxon>Kitasatosporales</taxon>
        <taxon>Streptomycetaceae</taxon>
        <taxon>Streptomyces</taxon>
    </lineage>
</organism>
<dbReference type="Pfam" id="PF01494">
    <property type="entry name" value="FAD_binding_3"/>
    <property type="match status" value="1"/>
</dbReference>
<sequence>MNSRLRAQVVIVGGGPVGMLLAAELGDRGVSTVLLEAQASVSERPKASVVHARALQGLVRRGYFGEMVPRTAAAGEVEAPFRFAGMPGLSICAPASEPGPVLKRPQADLERLFERRARAARVRVLREHRVTEVDQDQDGVRVAAVGPSGRVECTARYVVGADGGRSTVRDLTGVPTQTYGATTSGLAGLVTLERPDDLPSGWHSTPRGWIVVRHTPGAGTHIKTLDCSGAHPDRSLEPTAAELRDELARITGKEIAFREPRWLSRFSDFAQLACSYRFGKVFLAGDAAHMHFPVGAQGLSTGLQDALNLGWKLAYAVRGPAPDGLLDTYDAERRPAAARVIDNTRAQLALMRWGPDTEALQALFAGVVAADRVSRHLSDLISGQDVVLPRRAQQSSPWEGRFLQNVSLRTAEGRRDVVELLRAGRPLLLVFGEADGSHLSQVQHWSQVVDTVRAEPTPQITCEALLLRPDGYVAWAAAPGGERLQDALESYFGACPGRPVQQPAMAGAGTLS</sequence>
<proteinExistence type="predicted"/>
<keyword evidence="5" id="KW-0560">Oxidoreductase</keyword>
<dbReference type="Pfam" id="PF21274">
    <property type="entry name" value="Rng_hyd_C"/>
    <property type="match status" value="1"/>
</dbReference>
<dbReference type="Proteomes" id="UP001249760">
    <property type="component" value="Unassembled WGS sequence"/>
</dbReference>
<evidence type="ECO:0000259" key="4">
    <source>
        <dbReference type="Pfam" id="PF01494"/>
    </source>
</evidence>
<feature type="domain" description="FAD-binding" evidence="4">
    <location>
        <begin position="7"/>
        <end position="344"/>
    </location>
</feature>